<accession>M5FQY8</accession>
<protein>
    <submittedName>
        <fullName evidence="2">Uncharacterized protein</fullName>
    </submittedName>
</protein>
<dbReference type="GeneID" id="63684077"/>
<dbReference type="Proteomes" id="UP000030653">
    <property type="component" value="Unassembled WGS sequence"/>
</dbReference>
<dbReference type="EMBL" id="JH795870">
    <property type="protein sequence ID" value="EJT99435.1"/>
    <property type="molecule type" value="Genomic_DNA"/>
</dbReference>
<feature type="chain" id="PRO_5004067208" evidence="1">
    <location>
        <begin position="20"/>
        <end position="182"/>
    </location>
</feature>
<evidence type="ECO:0000256" key="1">
    <source>
        <dbReference type="SAM" id="SignalP"/>
    </source>
</evidence>
<sequence length="182" mass="19709">MLPVTSTLAIVLLASTVFSVPISNTHTAPSSGDANTLQTRDWDQAELDKRWLGFFSSTAQTIRRVATSVNGVATSARLGFANGLQAGINEGVKAGVHNVVKNAVKGTAQKAATTSLQKVLTSQKVINALRKARVEGTRGRRRGVQRDLEGLEDDEILARELLGNEVERRMGAREFEHLDMLD</sequence>
<reference evidence="2 3" key="1">
    <citation type="journal article" date="2012" name="Science">
        <title>The Paleozoic origin of enzymatic lignin decomposition reconstructed from 31 fungal genomes.</title>
        <authorList>
            <person name="Floudas D."/>
            <person name="Binder M."/>
            <person name="Riley R."/>
            <person name="Barry K."/>
            <person name="Blanchette R.A."/>
            <person name="Henrissat B."/>
            <person name="Martinez A.T."/>
            <person name="Otillar R."/>
            <person name="Spatafora J.W."/>
            <person name="Yadav J.S."/>
            <person name="Aerts A."/>
            <person name="Benoit I."/>
            <person name="Boyd A."/>
            <person name="Carlson A."/>
            <person name="Copeland A."/>
            <person name="Coutinho P.M."/>
            <person name="de Vries R.P."/>
            <person name="Ferreira P."/>
            <person name="Findley K."/>
            <person name="Foster B."/>
            <person name="Gaskell J."/>
            <person name="Glotzer D."/>
            <person name="Gorecki P."/>
            <person name="Heitman J."/>
            <person name="Hesse C."/>
            <person name="Hori C."/>
            <person name="Igarashi K."/>
            <person name="Jurgens J.A."/>
            <person name="Kallen N."/>
            <person name="Kersten P."/>
            <person name="Kohler A."/>
            <person name="Kuees U."/>
            <person name="Kumar T.K.A."/>
            <person name="Kuo A."/>
            <person name="LaButti K."/>
            <person name="Larrondo L.F."/>
            <person name="Lindquist E."/>
            <person name="Ling A."/>
            <person name="Lombard V."/>
            <person name="Lucas S."/>
            <person name="Lundell T."/>
            <person name="Martin R."/>
            <person name="McLaughlin D.J."/>
            <person name="Morgenstern I."/>
            <person name="Morin E."/>
            <person name="Murat C."/>
            <person name="Nagy L.G."/>
            <person name="Nolan M."/>
            <person name="Ohm R.A."/>
            <person name="Patyshakuliyeva A."/>
            <person name="Rokas A."/>
            <person name="Ruiz-Duenas F.J."/>
            <person name="Sabat G."/>
            <person name="Salamov A."/>
            <person name="Samejima M."/>
            <person name="Schmutz J."/>
            <person name="Slot J.C."/>
            <person name="St John F."/>
            <person name="Stenlid J."/>
            <person name="Sun H."/>
            <person name="Sun S."/>
            <person name="Syed K."/>
            <person name="Tsang A."/>
            <person name="Wiebenga A."/>
            <person name="Young D."/>
            <person name="Pisabarro A."/>
            <person name="Eastwood D.C."/>
            <person name="Martin F."/>
            <person name="Cullen D."/>
            <person name="Grigoriev I.V."/>
            <person name="Hibbett D.S."/>
        </authorList>
    </citation>
    <scope>NUCLEOTIDE SEQUENCE [LARGE SCALE GENOMIC DNA]</scope>
    <source>
        <strain evidence="2 3">DJM-731 SS1</strain>
    </source>
</reference>
<evidence type="ECO:0000313" key="2">
    <source>
        <dbReference type="EMBL" id="EJT99435.1"/>
    </source>
</evidence>
<gene>
    <name evidence="2" type="ORF">DACRYDRAFT_110157</name>
</gene>
<proteinExistence type="predicted"/>
<dbReference type="RefSeq" id="XP_040626333.1">
    <property type="nucleotide sequence ID" value="XM_040769015.1"/>
</dbReference>
<feature type="signal peptide" evidence="1">
    <location>
        <begin position="1"/>
        <end position="19"/>
    </location>
</feature>
<dbReference type="AlphaFoldDB" id="M5FQY8"/>
<keyword evidence="3" id="KW-1185">Reference proteome</keyword>
<dbReference type="HOGENOM" id="CLU_1481950_0_0_1"/>
<keyword evidence="1" id="KW-0732">Signal</keyword>
<evidence type="ECO:0000313" key="3">
    <source>
        <dbReference type="Proteomes" id="UP000030653"/>
    </source>
</evidence>
<organism evidence="2 3">
    <name type="scientific">Dacryopinax primogenitus (strain DJM 731)</name>
    <name type="common">Brown rot fungus</name>
    <dbReference type="NCBI Taxonomy" id="1858805"/>
    <lineage>
        <taxon>Eukaryota</taxon>
        <taxon>Fungi</taxon>
        <taxon>Dikarya</taxon>
        <taxon>Basidiomycota</taxon>
        <taxon>Agaricomycotina</taxon>
        <taxon>Dacrymycetes</taxon>
        <taxon>Dacrymycetales</taxon>
        <taxon>Dacrymycetaceae</taxon>
        <taxon>Dacryopinax</taxon>
    </lineage>
</organism>
<name>M5FQY8_DACPD</name>